<dbReference type="STRING" id="994479.GCA_000194155_05282"/>
<keyword evidence="2" id="KW-1185">Reference proteome</keyword>
<sequence length="71" mass="8097">MCASWNIPADERRAEVIVRMLVRDEVWISQDGVEVVVARRQLTDLADKLYFLDQAFTADARDVVEALCGQE</sequence>
<evidence type="ECO:0000313" key="2">
    <source>
        <dbReference type="Proteomes" id="UP000233786"/>
    </source>
</evidence>
<dbReference type="AlphaFoldDB" id="A0A2N3Y804"/>
<comment type="caution">
    <text evidence="1">The sequence shown here is derived from an EMBL/GenBank/DDBJ whole genome shotgun (WGS) entry which is preliminary data.</text>
</comment>
<gene>
    <name evidence="1" type="ORF">A8926_7205</name>
</gene>
<organism evidence="1 2">
    <name type="scientific">Saccharopolyspora spinosa</name>
    <dbReference type="NCBI Taxonomy" id="60894"/>
    <lineage>
        <taxon>Bacteria</taxon>
        <taxon>Bacillati</taxon>
        <taxon>Actinomycetota</taxon>
        <taxon>Actinomycetes</taxon>
        <taxon>Pseudonocardiales</taxon>
        <taxon>Pseudonocardiaceae</taxon>
        <taxon>Saccharopolyspora</taxon>
    </lineage>
</organism>
<evidence type="ECO:0000313" key="1">
    <source>
        <dbReference type="EMBL" id="PKW19059.1"/>
    </source>
</evidence>
<protein>
    <submittedName>
        <fullName evidence="1">Uncharacterized protein</fullName>
    </submittedName>
</protein>
<dbReference type="Proteomes" id="UP000233786">
    <property type="component" value="Unassembled WGS sequence"/>
</dbReference>
<dbReference type="EMBL" id="PJNB01000001">
    <property type="protein sequence ID" value="PKW19059.1"/>
    <property type="molecule type" value="Genomic_DNA"/>
</dbReference>
<accession>A0A2N3Y804</accession>
<reference evidence="1" key="1">
    <citation type="submission" date="2017-12" db="EMBL/GenBank/DDBJ databases">
        <title>Sequencing the genomes of 1000 Actinobacteria strains.</title>
        <authorList>
            <person name="Klenk H.-P."/>
        </authorList>
    </citation>
    <scope>NUCLEOTIDE SEQUENCE [LARGE SCALE GENOMIC DNA]</scope>
    <source>
        <strain evidence="1">DSM 44228</strain>
    </source>
</reference>
<proteinExistence type="predicted"/>
<name>A0A2N3Y804_SACSN</name>
<dbReference type="RefSeq" id="WP_010311008.1">
    <property type="nucleotide sequence ID" value="NZ_CP061007.1"/>
</dbReference>
<dbReference type="OrthoDB" id="3694679at2"/>